<dbReference type="EMBL" id="MCFK01000963">
    <property type="protein sequence ID" value="RKF65347.1"/>
    <property type="molecule type" value="Genomic_DNA"/>
</dbReference>
<organism evidence="1 2">
    <name type="scientific">Erysiphe neolycopersici</name>
    <dbReference type="NCBI Taxonomy" id="212602"/>
    <lineage>
        <taxon>Eukaryota</taxon>
        <taxon>Fungi</taxon>
        <taxon>Dikarya</taxon>
        <taxon>Ascomycota</taxon>
        <taxon>Pezizomycotina</taxon>
        <taxon>Leotiomycetes</taxon>
        <taxon>Erysiphales</taxon>
        <taxon>Erysiphaceae</taxon>
        <taxon>Erysiphe</taxon>
    </lineage>
</organism>
<comment type="caution">
    <text evidence="1">The sequence shown here is derived from an EMBL/GenBank/DDBJ whole genome shotgun (WGS) entry which is preliminary data.</text>
</comment>
<evidence type="ECO:0000313" key="2">
    <source>
        <dbReference type="Proteomes" id="UP000286134"/>
    </source>
</evidence>
<dbReference type="AlphaFoldDB" id="A0A420I6L4"/>
<proteinExistence type="predicted"/>
<sequence>MYQAEDKKYGGWNDSLDYKMDMYKDICDIYQCPIDRRMDSSLERASLRAHRHDVGMTFEGIINHFRDCCEGIDFKRSELQAWHMISYELNKEQNQNKSPSECVVILVDALNAKRCSLDPSQRTDDAIHTRQTNACWGISEFQSSLSAPSSHLPTFINQLKMAVRFQSSYRRKGIHTKVSSNDDRKLNGTGNGLFKFDNKCYVRGKENCRALKHDRDQRLNARKRWENRSHTYIIESLDAQDAESENESTDVYIAEAFSEMNFNFES</sequence>
<name>A0A420I6L4_9PEZI</name>
<dbReference type="Proteomes" id="UP000286134">
    <property type="component" value="Unassembled WGS sequence"/>
</dbReference>
<keyword evidence="2" id="KW-1185">Reference proteome</keyword>
<gene>
    <name evidence="1" type="ORF">OnM2_009011</name>
</gene>
<reference evidence="1 2" key="1">
    <citation type="journal article" date="2018" name="BMC Genomics">
        <title>Comparative genome analyses reveal sequence features reflecting distinct modes of host-adaptation between dicot and monocot powdery mildew.</title>
        <authorList>
            <person name="Wu Y."/>
            <person name="Ma X."/>
            <person name="Pan Z."/>
            <person name="Kale S.D."/>
            <person name="Song Y."/>
            <person name="King H."/>
            <person name="Zhang Q."/>
            <person name="Presley C."/>
            <person name="Deng X."/>
            <person name="Wei C.I."/>
            <person name="Xiao S."/>
        </authorList>
    </citation>
    <scope>NUCLEOTIDE SEQUENCE [LARGE SCALE GENOMIC DNA]</scope>
    <source>
        <strain evidence="1">UMSG2</strain>
    </source>
</reference>
<protein>
    <submittedName>
        <fullName evidence="1">Uncharacterized protein</fullName>
    </submittedName>
</protein>
<dbReference type="OrthoDB" id="3599542at2759"/>
<evidence type="ECO:0000313" key="1">
    <source>
        <dbReference type="EMBL" id="RKF65347.1"/>
    </source>
</evidence>
<accession>A0A420I6L4</accession>